<dbReference type="Gene3D" id="1.10.760.10">
    <property type="entry name" value="Cytochrome c-like domain"/>
    <property type="match status" value="1"/>
</dbReference>
<keyword evidence="4" id="KW-1185">Reference proteome</keyword>
<dbReference type="OMA" id="KRDKHET"/>
<dbReference type="AlphaFoldDB" id="A0A8D0ECI4"/>
<feature type="compositionally biased region" description="Polar residues" evidence="2">
    <location>
        <begin position="12"/>
        <end position="26"/>
    </location>
</feature>
<dbReference type="GeneTree" id="ENSGT00390000009405"/>
<dbReference type="Ensembl" id="ENSSMRT00000034148.1">
    <property type="protein sequence ID" value="ENSSMRP00000029257.1"/>
    <property type="gene ID" value="ENSSMRG00000022504.1"/>
</dbReference>
<evidence type="ECO:0000313" key="3">
    <source>
        <dbReference type="Ensembl" id="ENSSMRP00000029257.1"/>
    </source>
</evidence>
<protein>
    <recommendedName>
        <fullName evidence="5">Cytochrome c</fullName>
    </recommendedName>
</protein>
<dbReference type="SUPFAM" id="SSF46626">
    <property type="entry name" value="Cytochrome c"/>
    <property type="match status" value="1"/>
</dbReference>
<dbReference type="PANTHER" id="PTHR11961">
    <property type="entry name" value="CYTOCHROME C"/>
    <property type="match status" value="1"/>
</dbReference>
<sequence length="93" mass="10352">MGNHQKGKVFTQKYSQCHPTGNGSKHKLTSQILGFTYTDANKSMGIIWGEDVVMEYLGNPKKYNPGTKMIFAGIKKKVQRADLIASFKKAISN</sequence>
<dbReference type="InterPro" id="IPR002327">
    <property type="entry name" value="Cyt_c_1A/1B"/>
</dbReference>
<dbReference type="InterPro" id="IPR036909">
    <property type="entry name" value="Cyt_c-like_dom_sf"/>
</dbReference>
<name>A0A8D0ECI4_SALMN</name>
<evidence type="ECO:0008006" key="5">
    <source>
        <dbReference type="Google" id="ProtNLM"/>
    </source>
</evidence>
<comment type="similarity">
    <text evidence="1">Belongs to the cytochrome c family.</text>
</comment>
<dbReference type="Proteomes" id="UP000694421">
    <property type="component" value="Unplaced"/>
</dbReference>
<dbReference type="GO" id="GO:0020037">
    <property type="term" value="F:heme binding"/>
    <property type="evidence" value="ECO:0007669"/>
    <property type="project" value="InterPro"/>
</dbReference>
<reference evidence="3" key="1">
    <citation type="submission" date="2025-08" db="UniProtKB">
        <authorList>
            <consortium name="Ensembl"/>
        </authorList>
    </citation>
    <scope>IDENTIFICATION</scope>
</reference>
<feature type="region of interest" description="Disordered" evidence="2">
    <location>
        <begin position="1"/>
        <end position="26"/>
    </location>
</feature>
<evidence type="ECO:0000256" key="1">
    <source>
        <dbReference type="ARBA" id="ARBA00006488"/>
    </source>
</evidence>
<evidence type="ECO:0000256" key="2">
    <source>
        <dbReference type="SAM" id="MobiDB-lite"/>
    </source>
</evidence>
<organism evidence="3 4">
    <name type="scientific">Salvator merianae</name>
    <name type="common">Argentine black and white tegu</name>
    <name type="synonym">Tupinambis merianae</name>
    <dbReference type="NCBI Taxonomy" id="96440"/>
    <lineage>
        <taxon>Eukaryota</taxon>
        <taxon>Metazoa</taxon>
        <taxon>Chordata</taxon>
        <taxon>Craniata</taxon>
        <taxon>Vertebrata</taxon>
        <taxon>Euteleostomi</taxon>
        <taxon>Lepidosauria</taxon>
        <taxon>Squamata</taxon>
        <taxon>Bifurcata</taxon>
        <taxon>Unidentata</taxon>
        <taxon>Episquamata</taxon>
        <taxon>Laterata</taxon>
        <taxon>Teiioidea</taxon>
        <taxon>Teiidae</taxon>
        <taxon>Salvator</taxon>
    </lineage>
</organism>
<accession>A0A8D0ECI4</accession>
<dbReference type="GO" id="GO:0009055">
    <property type="term" value="F:electron transfer activity"/>
    <property type="evidence" value="ECO:0007669"/>
    <property type="project" value="InterPro"/>
</dbReference>
<evidence type="ECO:0000313" key="4">
    <source>
        <dbReference type="Proteomes" id="UP000694421"/>
    </source>
</evidence>
<reference evidence="3" key="2">
    <citation type="submission" date="2025-09" db="UniProtKB">
        <authorList>
            <consortium name="Ensembl"/>
        </authorList>
    </citation>
    <scope>IDENTIFICATION</scope>
</reference>
<proteinExistence type="inferred from homology"/>